<evidence type="ECO:0000313" key="1">
    <source>
        <dbReference type="EMBL" id="KAJ7734414.1"/>
    </source>
</evidence>
<comment type="caution">
    <text evidence="1">The sequence shown here is derived from an EMBL/GenBank/DDBJ whole genome shotgun (WGS) entry which is preliminary data.</text>
</comment>
<feature type="non-terminal residue" evidence="1">
    <location>
        <position position="65"/>
    </location>
</feature>
<dbReference type="Proteomes" id="UP001215598">
    <property type="component" value="Unassembled WGS sequence"/>
</dbReference>
<protein>
    <submittedName>
        <fullName evidence="1">Uncharacterized protein</fullName>
    </submittedName>
</protein>
<proteinExistence type="predicted"/>
<accession>A0AAD7I589</accession>
<evidence type="ECO:0000313" key="2">
    <source>
        <dbReference type="Proteomes" id="UP001215598"/>
    </source>
</evidence>
<gene>
    <name evidence="1" type="ORF">B0H16DRAFT_1225234</name>
</gene>
<feature type="non-terminal residue" evidence="1">
    <location>
        <position position="1"/>
    </location>
</feature>
<sequence length="65" mass="7392">LSQALKTRAEAIHKALERYNTAALALNSPHPQFTWCAVVSNAELAEFDWLRETQQDICQLPWAQP</sequence>
<keyword evidence="2" id="KW-1185">Reference proteome</keyword>
<dbReference type="EMBL" id="JARKIB010000132">
    <property type="protein sequence ID" value="KAJ7734414.1"/>
    <property type="molecule type" value="Genomic_DNA"/>
</dbReference>
<reference evidence="1" key="1">
    <citation type="submission" date="2023-03" db="EMBL/GenBank/DDBJ databases">
        <title>Massive genome expansion in bonnet fungi (Mycena s.s.) driven by repeated elements and novel gene families across ecological guilds.</title>
        <authorList>
            <consortium name="Lawrence Berkeley National Laboratory"/>
            <person name="Harder C.B."/>
            <person name="Miyauchi S."/>
            <person name="Viragh M."/>
            <person name="Kuo A."/>
            <person name="Thoen E."/>
            <person name="Andreopoulos B."/>
            <person name="Lu D."/>
            <person name="Skrede I."/>
            <person name="Drula E."/>
            <person name="Henrissat B."/>
            <person name="Morin E."/>
            <person name="Kohler A."/>
            <person name="Barry K."/>
            <person name="LaButti K."/>
            <person name="Morin E."/>
            <person name="Salamov A."/>
            <person name="Lipzen A."/>
            <person name="Mereny Z."/>
            <person name="Hegedus B."/>
            <person name="Baldrian P."/>
            <person name="Stursova M."/>
            <person name="Weitz H."/>
            <person name="Taylor A."/>
            <person name="Grigoriev I.V."/>
            <person name="Nagy L.G."/>
            <person name="Martin F."/>
            <person name="Kauserud H."/>
        </authorList>
    </citation>
    <scope>NUCLEOTIDE SEQUENCE</scope>
    <source>
        <strain evidence="1">CBHHK182m</strain>
    </source>
</reference>
<dbReference type="AlphaFoldDB" id="A0AAD7I589"/>
<organism evidence="1 2">
    <name type="scientific">Mycena metata</name>
    <dbReference type="NCBI Taxonomy" id="1033252"/>
    <lineage>
        <taxon>Eukaryota</taxon>
        <taxon>Fungi</taxon>
        <taxon>Dikarya</taxon>
        <taxon>Basidiomycota</taxon>
        <taxon>Agaricomycotina</taxon>
        <taxon>Agaricomycetes</taxon>
        <taxon>Agaricomycetidae</taxon>
        <taxon>Agaricales</taxon>
        <taxon>Marasmiineae</taxon>
        <taxon>Mycenaceae</taxon>
        <taxon>Mycena</taxon>
    </lineage>
</organism>
<name>A0AAD7I589_9AGAR</name>